<feature type="region of interest" description="Disordered" evidence="1">
    <location>
        <begin position="1"/>
        <end position="44"/>
    </location>
</feature>
<evidence type="ECO:0000256" key="1">
    <source>
        <dbReference type="SAM" id="MobiDB-lite"/>
    </source>
</evidence>
<dbReference type="EMBL" id="BOOC01000061">
    <property type="protein sequence ID" value="GIH44489.1"/>
    <property type="molecule type" value="Genomic_DNA"/>
</dbReference>
<dbReference type="Proteomes" id="UP000603904">
    <property type="component" value="Unassembled WGS sequence"/>
</dbReference>
<proteinExistence type="predicted"/>
<organism evidence="2 3">
    <name type="scientific">Microbispora corallina</name>
    <dbReference type="NCBI Taxonomy" id="83302"/>
    <lineage>
        <taxon>Bacteria</taxon>
        <taxon>Bacillati</taxon>
        <taxon>Actinomycetota</taxon>
        <taxon>Actinomycetes</taxon>
        <taxon>Streptosporangiales</taxon>
        <taxon>Streptosporangiaceae</taxon>
        <taxon>Microbispora</taxon>
    </lineage>
</organism>
<accession>A0ABQ4GBL6</accession>
<sequence>MDVWDVRAAPTSRASAAPRGRPETPGGAREGRSIVDPETDLAGPDAEHDFEVEVHALAFLEMNGSSTLAIGGSDDRVEIREITG</sequence>
<keyword evidence="3" id="KW-1185">Reference proteome</keyword>
<comment type="caution">
    <text evidence="2">The sequence shown here is derived from an EMBL/GenBank/DDBJ whole genome shotgun (WGS) entry which is preliminary data.</text>
</comment>
<evidence type="ECO:0000313" key="3">
    <source>
        <dbReference type="Proteomes" id="UP000603904"/>
    </source>
</evidence>
<gene>
    <name evidence="2" type="ORF">Mco01_74890</name>
</gene>
<reference evidence="2 3" key="1">
    <citation type="submission" date="2021-01" db="EMBL/GenBank/DDBJ databases">
        <title>Whole genome shotgun sequence of Microbispora corallina NBRC 16416.</title>
        <authorList>
            <person name="Komaki H."/>
            <person name="Tamura T."/>
        </authorList>
    </citation>
    <scope>NUCLEOTIDE SEQUENCE [LARGE SCALE GENOMIC DNA]</scope>
    <source>
        <strain evidence="2 3">NBRC 16416</strain>
    </source>
</reference>
<protein>
    <submittedName>
        <fullName evidence="2">Uncharacterized protein</fullName>
    </submittedName>
</protein>
<feature type="compositionally biased region" description="Low complexity" evidence="1">
    <location>
        <begin position="7"/>
        <end position="19"/>
    </location>
</feature>
<name>A0ABQ4GBL6_9ACTN</name>
<evidence type="ECO:0000313" key="2">
    <source>
        <dbReference type="EMBL" id="GIH44489.1"/>
    </source>
</evidence>